<protein>
    <submittedName>
        <fullName evidence="2">Gamma-aminobutyric acid receptor exp-1</fullName>
    </submittedName>
</protein>
<organism evidence="2 3">
    <name type="scientific">Frankliniella fusca</name>
    <dbReference type="NCBI Taxonomy" id="407009"/>
    <lineage>
        <taxon>Eukaryota</taxon>
        <taxon>Metazoa</taxon>
        <taxon>Ecdysozoa</taxon>
        <taxon>Arthropoda</taxon>
        <taxon>Hexapoda</taxon>
        <taxon>Insecta</taxon>
        <taxon>Pterygota</taxon>
        <taxon>Neoptera</taxon>
        <taxon>Paraneoptera</taxon>
        <taxon>Thysanoptera</taxon>
        <taxon>Terebrantia</taxon>
        <taxon>Thripoidea</taxon>
        <taxon>Thripidae</taxon>
        <taxon>Frankliniella</taxon>
    </lineage>
</organism>
<sequence length="162" mass="18152">MEVGGVDDTGSVYCRLYCAASRKDSKHQQVNLYERRVLYVVRRAAARLRVKKVKRCRKKRPRKIVVIVKLKGKVVFSINETHTTEDESLTGLLRSRAEGGDGAHVDVLVEEDEEGAAGGAAVYRTAAEPYLMRVRADSNHNPECRQPEQEAEPNVQSTEPTE</sequence>
<feature type="compositionally biased region" description="Basic and acidic residues" evidence="1">
    <location>
        <begin position="136"/>
        <end position="148"/>
    </location>
</feature>
<reference evidence="2" key="2">
    <citation type="journal article" date="2023" name="BMC Genomics">
        <title>Pest status, molecular evolution, and epigenetic factors derived from the genome assembly of Frankliniella fusca, a thysanopteran phytovirus vector.</title>
        <authorList>
            <person name="Catto M.A."/>
            <person name="Labadie P.E."/>
            <person name="Jacobson A.L."/>
            <person name="Kennedy G.G."/>
            <person name="Srinivasan R."/>
            <person name="Hunt B.G."/>
        </authorList>
    </citation>
    <scope>NUCLEOTIDE SEQUENCE</scope>
    <source>
        <strain evidence="2">PL_HMW_Pooled</strain>
    </source>
</reference>
<dbReference type="AlphaFoldDB" id="A0AAE1HD31"/>
<evidence type="ECO:0000256" key="1">
    <source>
        <dbReference type="SAM" id="MobiDB-lite"/>
    </source>
</evidence>
<feature type="region of interest" description="Disordered" evidence="1">
    <location>
        <begin position="136"/>
        <end position="162"/>
    </location>
</feature>
<name>A0AAE1HD31_9NEOP</name>
<dbReference type="EMBL" id="JAHWGI010000970">
    <property type="protein sequence ID" value="KAK3919112.1"/>
    <property type="molecule type" value="Genomic_DNA"/>
</dbReference>
<reference evidence="2" key="1">
    <citation type="submission" date="2021-07" db="EMBL/GenBank/DDBJ databases">
        <authorList>
            <person name="Catto M.A."/>
            <person name="Jacobson A."/>
            <person name="Kennedy G."/>
            <person name="Labadie P."/>
            <person name="Hunt B.G."/>
            <person name="Srinivasan R."/>
        </authorList>
    </citation>
    <scope>NUCLEOTIDE SEQUENCE</scope>
    <source>
        <strain evidence="2">PL_HMW_Pooled</strain>
        <tissue evidence="2">Head</tissue>
    </source>
</reference>
<accession>A0AAE1HD31</accession>
<evidence type="ECO:0000313" key="3">
    <source>
        <dbReference type="Proteomes" id="UP001219518"/>
    </source>
</evidence>
<gene>
    <name evidence="2" type="ORF">KUF71_008261</name>
</gene>
<dbReference type="Proteomes" id="UP001219518">
    <property type="component" value="Unassembled WGS sequence"/>
</dbReference>
<keyword evidence="2" id="KW-0675">Receptor</keyword>
<comment type="caution">
    <text evidence="2">The sequence shown here is derived from an EMBL/GenBank/DDBJ whole genome shotgun (WGS) entry which is preliminary data.</text>
</comment>
<evidence type="ECO:0000313" key="2">
    <source>
        <dbReference type="EMBL" id="KAK3919112.1"/>
    </source>
</evidence>
<proteinExistence type="predicted"/>
<keyword evidence="3" id="KW-1185">Reference proteome</keyword>